<reference evidence="5" key="1">
    <citation type="journal article" date="2019" name="Int. J. Syst. Evol. Microbiol.">
        <title>The Global Catalogue of Microorganisms (GCM) 10K type strain sequencing project: providing services to taxonomists for standard genome sequencing and annotation.</title>
        <authorList>
            <consortium name="The Broad Institute Genomics Platform"/>
            <consortium name="The Broad Institute Genome Sequencing Center for Infectious Disease"/>
            <person name="Wu L."/>
            <person name="Ma J."/>
        </authorList>
    </citation>
    <scope>NUCLEOTIDE SEQUENCE [LARGE SCALE GENOMIC DNA]</scope>
    <source>
        <strain evidence="5">KCTC 19812</strain>
    </source>
</reference>
<dbReference type="CDD" id="cd00408">
    <property type="entry name" value="DHDPS-like"/>
    <property type="match status" value="1"/>
</dbReference>
<dbReference type="SMART" id="SM01130">
    <property type="entry name" value="DHDPS"/>
    <property type="match status" value="1"/>
</dbReference>
<protein>
    <submittedName>
        <fullName evidence="4">Dihydrodipicolinate synthase family protein</fullName>
    </submittedName>
</protein>
<keyword evidence="5" id="KW-1185">Reference proteome</keyword>
<keyword evidence="1 3" id="KW-0456">Lyase</keyword>
<evidence type="ECO:0000313" key="5">
    <source>
        <dbReference type="Proteomes" id="UP001597414"/>
    </source>
</evidence>
<comment type="caution">
    <text evidence="4">The sequence shown here is derived from an EMBL/GenBank/DDBJ whole genome shotgun (WGS) entry which is preliminary data.</text>
</comment>
<evidence type="ECO:0000256" key="3">
    <source>
        <dbReference type="PIRNR" id="PIRNR001365"/>
    </source>
</evidence>
<evidence type="ECO:0000313" key="4">
    <source>
        <dbReference type="EMBL" id="MFD2200209.1"/>
    </source>
</evidence>
<evidence type="ECO:0000256" key="1">
    <source>
        <dbReference type="ARBA" id="ARBA00023239"/>
    </source>
</evidence>
<proteinExistence type="inferred from homology"/>
<dbReference type="InterPro" id="IPR013785">
    <property type="entry name" value="Aldolase_TIM"/>
</dbReference>
<organism evidence="4 5">
    <name type="scientific">Shivajiella indica</name>
    <dbReference type="NCBI Taxonomy" id="872115"/>
    <lineage>
        <taxon>Bacteria</taxon>
        <taxon>Pseudomonadati</taxon>
        <taxon>Bacteroidota</taxon>
        <taxon>Cytophagia</taxon>
        <taxon>Cytophagales</taxon>
        <taxon>Cyclobacteriaceae</taxon>
        <taxon>Shivajiella</taxon>
    </lineage>
</organism>
<dbReference type="PANTHER" id="PTHR42849">
    <property type="entry name" value="N-ACETYLNEURAMINATE LYASE"/>
    <property type="match status" value="1"/>
</dbReference>
<dbReference type="PANTHER" id="PTHR42849:SF1">
    <property type="entry name" value="N-ACETYLNEURAMINATE LYASE"/>
    <property type="match status" value="1"/>
</dbReference>
<dbReference type="Proteomes" id="UP001597414">
    <property type="component" value="Unassembled WGS sequence"/>
</dbReference>
<dbReference type="RefSeq" id="WP_380799805.1">
    <property type="nucleotide sequence ID" value="NZ_JBHUIV010000003.1"/>
</dbReference>
<name>A0ABW5B3Z8_9BACT</name>
<dbReference type="InterPro" id="IPR002220">
    <property type="entry name" value="DapA-like"/>
</dbReference>
<evidence type="ECO:0000256" key="2">
    <source>
        <dbReference type="ARBA" id="ARBA00023270"/>
    </source>
</evidence>
<dbReference type="PIRSF" id="PIRSF001365">
    <property type="entry name" value="DHDPS"/>
    <property type="match status" value="1"/>
</dbReference>
<dbReference type="Pfam" id="PF00701">
    <property type="entry name" value="DHDPS"/>
    <property type="match status" value="1"/>
</dbReference>
<dbReference type="Gene3D" id="3.20.20.70">
    <property type="entry name" value="Aldolase class I"/>
    <property type="match status" value="1"/>
</dbReference>
<dbReference type="PRINTS" id="PR00146">
    <property type="entry name" value="DHPICSNTHASE"/>
</dbReference>
<dbReference type="SUPFAM" id="SSF51569">
    <property type="entry name" value="Aldolase"/>
    <property type="match status" value="1"/>
</dbReference>
<sequence length="312" mass="34863">MDQKETDNNYKGIIVPMVTPLHSNGELDKKGTERLIRHLIHGGVHGIFILGTTGEASSLKPALTKEMIELSCKEAKGEVKILVGISHTCLDVSVKLAQIAKENGADAVVALTPYYFYLDQEELEHYYVKLADESPLPVFIYNFPRMTKLNLEPETAEKLSRHPNIIGIKDSSGNGVYLQKLLQIKKKRQDFSIFVGPEEMLAQSILTGADGGISGGANIFPELYVSMFEASKNKDWGQIEKFQEIIMEISQKIYAASPKNSAYFSGVKESLYHLGICEPHLASPMIGIDDKSKEYIYQHLDTIHSKIKKLKF</sequence>
<dbReference type="PROSITE" id="PS00666">
    <property type="entry name" value="DHDPS_2"/>
    <property type="match status" value="1"/>
</dbReference>
<dbReference type="InterPro" id="IPR020625">
    <property type="entry name" value="Schiff_base-form_aldolases_AS"/>
</dbReference>
<comment type="similarity">
    <text evidence="3">Belongs to the DapA family.</text>
</comment>
<accession>A0ABW5B3Z8</accession>
<gene>
    <name evidence="4" type="ORF">ACFSKV_01440</name>
</gene>
<keyword evidence="2" id="KW-0704">Schiff base</keyword>
<dbReference type="EMBL" id="JBHUIV010000003">
    <property type="protein sequence ID" value="MFD2200209.1"/>
    <property type="molecule type" value="Genomic_DNA"/>
</dbReference>